<organism evidence="2 3">
    <name type="scientific">Longispora fulva</name>
    <dbReference type="NCBI Taxonomy" id="619741"/>
    <lineage>
        <taxon>Bacteria</taxon>
        <taxon>Bacillati</taxon>
        <taxon>Actinomycetota</taxon>
        <taxon>Actinomycetes</taxon>
        <taxon>Micromonosporales</taxon>
        <taxon>Micromonosporaceae</taxon>
        <taxon>Longispora</taxon>
    </lineage>
</organism>
<dbReference type="AlphaFoldDB" id="A0A8J7GHP4"/>
<feature type="region of interest" description="Disordered" evidence="1">
    <location>
        <begin position="1"/>
        <end position="27"/>
    </location>
</feature>
<name>A0A8J7GHP4_9ACTN</name>
<comment type="caution">
    <text evidence="2">The sequence shown here is derived from an EMBL/GenBank/DDBJ whole genome shotgun (WGS) entry which is preliminary data.</text>
</comment>
<accession>A0A8J7GHP4</accession>
<dbReference type="Proteomes" id="UP000622552">
    <property type="component" value="Unassembled WGS sequence"/>
</dbReference>
<proteinExistence type="predicted"/>
<feature type="region of interest" description="Disordered" evidence="1">
    <location>
        <begin position="79"/>
        <end position="103"/>
    </location>
</feature>
<keyword evidence="3" id="KW-1185">Reference proteome</keyword>
<sequence length="306" mass="31841">MSGTALPDASAKYSWSEARKSNDCSSHKTAAAQTAAGVRENLAIAEAISGAEPRAWTLTAVARALLLAGDRARSAEFISADEAGGPRDHPLPRASRRGCRPGRAVAGTSDCEFALHIARSIEDLDRQIEAVVAVVEATAGHDPAAAARLAAARTSSPGAGDRGHRVGDGGPGPGGEARRQDRRRGLAASRHSSELPKLRPRPATRPARCGSPPSPRQSPGSTKPVRAGSDTVQTGASRRCPMRPRAGREVGQAGRPPRPAGRGARGRFAQSMVASQPVVHGMPDVHQVAGRSGPRSKQHPTSPEDR</sequence>
<dbReference type="EMBL" id="JADOUF010000001">
    <property type="protein sequence ID" value="MBG6136493.1"/>
    <property type="molecule type" value="Genomic_DNA"/>
</dbReference>
<feature type="region of interest" description="Disordered" evidence="1">
    <location>
        <begin position="146"/>
        <end position="306"/>
    </location>
</feature>
<evidence type="ECO:0000313" key="2">
    <source>
        <dbReference type="EMBL" id="MBG6136493.1"/>
    </source>
</evidence>
<evidence type="ECO:0000256" key="1">
    <source>
        <dbReference type="SAM" id="MobiDB-lite"/>
    </source>
</evidence>
<gene>
    <name evidence="2" type="ORF">IW245_002687</name>
</gene>
<evidence type="ECO:0000313" key="3">
    <source>
        <dbReference type="Proteomes" id="UP000622552"/>
    </source>
</evidence>
<feature type="compositionally biased region" description="Basic and acidic residues" evidence="1">
    <location>
        <begin position="17"/>
        <end position="26"/>
    </location>
</feature>
<protein>
    <submittedName>
        <fullName evidence="2">Uncharacterized protein</fullName>
    </submittedName>
</protein>
<reference evidence="2" key="1">
    <citation type="submission" date="2020-11" db="EMBL/GenBank/DDBJ databases">
        <title>Sequencing the genomes of 1000 actinobacteria strains.</title>
        <authorList>
            <person name="Klenk H.-P."/>
        </authorList>
    </citation>
    <scope>NUCLEOTIDE SEQUENCE</scope>
    <source>
        <strain evidence="2">DSM 45356</strain>
    </source>
</reference>